<dbReference type="InterPro" id="IPR013783">
    <property type="entry name" value="Ig-like_fold"/>
</dbReference>
<dbReference type="PANTHER" id="PTHR21063:SF4">
    <property type="entry name" value="CD48 ANTIGEN-RELATED"/>
    <property type="match status" value="1"/>
</dbReference>
<dbReference type="Gene3D" id="2.60.40.10">
    <property type="entry name" value="Immunoglobulins"/>
    <property type="match status" value="1"/>
</dbReference>
<evidence type="ECO:0008006" key="3">
    <source>
        <dbReference type="Google" id="ProtNLM"/>
    </source>
</evidence>
<feature type="non-terminal residue" evidence="1">
    <location>
        <position position="79"/>
    </location>
</feature>
<name>A0ABD0MI38_CIRMR</name>
<gene>
    <name evidence="1" type="ORF">M9458_055267</name>
</gene>
<proteinExistence type="predicted"/>
<keyword evidence="2" id="KW-1185">Reference proteome</keyword>
<dbReference type="Proteomes" id="UP001529510">
    <property type="component" value="Unassembled WGS sequence"/>
</dbReference>
<protein>
    <recommendedName>
        <fullName evidence="3">Immunoglobulin subtype domain-containing protein</fullName>
    </recommendedName>
</protein>
<accession>A0ABD0MI38</accession>
<reference evidence="1 2" key="1">
    <citation type="submission" date="2024-05" db="EMBL/GenBank/DDBJ databases">
        <title>Genome sequencing and assembly of Indian major carp, Cirrhinus mrigala (Hamilton, 1822).</title>
        <authorList>
            <person name="Mohindra V."/>
            <person name="Chowdhury L.M."/>
            <person name="Lal K."/>
            <person name="Jena J.K."/>
        </authorList>
    </citation>
    <scope>NUCLEOTIDE SEQUENCE [LARGE SCALE GENOMIC DNA]</scope>
    <source>
        <strain evidence="1">CM1030</strain>
        <tissue evidence="1">Blood</tissue>
    </source>
</reference>
<dbReference type="PANTHER" id="PTHR21063">
    <property type="entry name" value="LFA-3"/>
    <property type="match status" value="1"/>
</dbReference>
<sequence length="79" mass="8999">MTWYFNDIPIAKITRDPDHSCTDVRCKNGDERFRGRLMVSHHTGSLTIKDIRFTDSGEYKLQINSSGSSSLMSFNVIVT</sequence>
<evidence type="ECO:0000313" key="2">
    <source>
        <dbReference type="Proteomes" id="UP001529510"/>
    </source>
</evidence>
<dbReference type="EMBL" id="JAMKFB020000430">
    <property type="protein sequence ID" value="KAL0149479.1"/>
    <property type="molecule type" value="Genomic_DNA"/>
</dbReference>
<organism evidence="1 2">
    <name type="scientific">Cirrhinus mrigala</name>
    <name type="common">Mrigala</name>
    <dbReference type="NCBI Taxonomy" id="683832"/>
    <lineage>
        <taxon>Eukaryota</taxon>
        <taxon>Metazoa</taxon>
        <taxon>Chordata</taxon>
        <taxon>Craniata</taxon>
        <taxon>Vertebrata</taxon>
        <taxon>Euteleostomi</taxon>
        <taxon>Actinopterygii</taxon>
        <taxon>Neopterygii</taxon>
        <taxon>Teleostei</taxon>
        <taxon>Ostariophysi</taxon>
        <taxon>Cypriniformes</taxon>
        <taxon>Cyprinidae</taxon>
        <taxon>Labeoninae</taxon>
        <taxon>Labeonini</taxon>
        <taxon>Cirrhinus</taxon>
    </lineage>
</organism>
<dbReference type="SUPFAM" id="SSF48726">
    <property type="entry name" value="Immunoglobulin"/>
    <property type="match status" value="1"/>
</dbReference>
<evidence type="ECO:0000313" key="1">
    <source>
        <dbReference type="EMBL" id="KAL0149479.1"/>
    </source>
</evidence>
<comment type="caution">
    <text evidence="1">The sequence shown here is derived from an EMBL/GenBank/DDBJ whole genome shotgun (WGS) entry which is preliminary data.</text>
</comment>
<dbReference type="AlphaFoldDB" id="A0ABD0MI38"/>
<dbReference type="InterPro" id="IPR036179">
    <property type="entry name" value="Ig-like_dom_sf"/>
</dbReference>